<dbReference type="GO" id="GO:0005743">
    <property type="term" value="C:mitochondrial inner membrane"/>
    <property type="evidence" value="ECO:0007669"/>
    <property type="project" value="UniProtKB-SubCell"/>
</dbReference>
<evidence type="ECO:0000256" key="2">
    <source>
        <dbReference type="ARBA" id="ARBA00004569"/>
    </source>
</evidence>
<dbReference type="EMBL" id="CP031045">
    <property type="protein sequence ID" value="QDZ24012.1"/>
    <property type="molecule type" value="Genomic_DNA"/>
</dbReference>
<evidence type="ECO:0000256" key="4">
    <source>
        <dbReference type="ARBA" id="ARBA00007372"/>
    </source>
</evidence>
<evidence type="ECO:0000256" key="11">
    <source>
        <dbReference type="ARBA" id="ARBA00023128"/>
    </source>
</evidence>
<dbReference type="AlphaFoldDB" id="A0A5B8MWR0"/>
<dbReference type="CDD" id="cd24141">
    <property type="entry name" value="NDUFS5-like"/>
    <property type="match status" value="1"/>
</dbReference>
<feature type="compositionally biased region" description="Polar residues" evidence="17">
    <location>
        <begin position="70"/>
        <end position="83"/>
    </location>
</feature>
<dbReference type="OrthoDB" id="9992197at2759"/>
<evidence type="ECO:0000256" key="13">
    <source>
        <dbReference type="ARBA" id="ARBA00023157"/>
    </source>
</evidence>
<dbReference type="PROSITE" id="PS51808">
    <property type="entry name" value="CHCH"/>
    <property type="match status" value="1"/>
</dbReference>
<evidence type="ECO:0000256" key="12">
    <source>
        <dbReference type="ARBA" id="ARBA00023136"/>
    </source>
</evidence>
<evidence type="ECO:0000256" key="5">
    <source>
        <dbReference type="ARBA" id="ARBA00011261"/>
    </source>
</evidence>
<proteinExistence type="inferred from homology"/>
<reference evidence="18 19" key="1">
    <citation type="submission" date="2018-07" db="EMBL/GenBank/DDBJ databases">
        <title>The complete nuclear genome of the prasinophyte Chloropicon primus (CCMP1205).</title>
        <authorList>
            <person name="Pombert J.-F."/>
            <person name="Otis C."/>
            <person name="Turmel M."/>
            <person name="Lemieux C."/>
        </authorList>
    </citation>
    <scope>NUCLEOTIDE SEQUENCE [LARGE SCALE GENOMIC DNA]</scope>
    <source>
        <strain evidence="18 19">CCMP1205</strain>
    </source>
</reference>
<keyword evidence="19" id="KW-1185">Reference proteome</keyword>
<evidence type="ECO:0000256" key="16">
    <source>
        <dbReference type="PIRSR" id="PIRSR619342-50"/>
    </source>
</evidence>
<evidence type="ECO:0000256" key="10">
    <source>
        <dbReference type="ARBA" id="ARBA00022982"/>
    </source>
</evidence>
<feature type="disulfide bond" evidence="16">
    <location>
        <begin position="14"/>
        <end position="44"/>
    </location>
</feature>
<feature type="disulfide bond" evidence="16">
    <location>
        <begin position="24"/>
        <end position="34"/>
    </location>
</feature>
<keyword evidence="9" id="KW-0999">Mitochondrion inner membrane</keyword>
<comment type="similarity">
    <text evidence="4">Belongs to the complex I NDUFS5 subunit family.</text>
</comment>
<accession>A0A5B8MWR0</accession>
<evidence type="ECO:0000256" key="3">
    <source>
        <dbReference type="ARBA" id="ARBA00004637"/>
    </source>
</evidence>
<dbReference type="InterPro" id="IPR019342">
    <property type="entry name" value="NADH_UbQ_OxRdtase_FeS-su5"/>
</dbReference>
<keyword evidence="12" id="KW-0472">Membrane</keyword>
<comment type="subcellular location">
    <subcellularLocation>
        <location evidence="3">Mitochondrion inner membrane</location>
        <topology evidence="3">Peripheral membrane protein</topology>
    </subcellularLocation>
    <subcellularLocation>
        <location evidence="2">Mitochondrion intermembrane space</location>
    </subcellularLocation>
</comment>
<gene>
    <name evidence="18" type="ORF">A3770_12p65300</name>
</gene>
<name>A0A5B8MWR0_9CHLO</name>
<dbReference type="STRING" id="1764295.A0A5B8MWR0"/>
<sequence length="83" mass="9377">MASGFGITGQQGRCYPIWMDFYGCMMETDQPSKCAELREDYFECLHHRKEIGRFNRIGQEIAKQEAQGESPLTSAPTPSTNPT</sequence>
<dbReference type="GO" id="GO:0005758">
    <property type="term" value="C:mitochondrial intermembrane space"/>
    <property type="evidence" value="ECO:0007669"/>
    <property type="project" value="UniProtKB-SubCell"/>
</dbReference>
<protein>
    <recommendedName>
        <fullName evidence="6">NADH dehydrogenase [ubiquinone] iron-sulfur protein 5</fullName>
    </recommendedName>
    <alternativeName>
        <fullName evidence="14">Complex I-15 kDa</fullName>
    </alternativeName>
    <alternativeName>
        <fullName evidence="15">NADH-ubiquinone oxidoreductase 15 kDa subunit</fullName>
    </alternativeName>
</protein>
<keyword evidence="7" id="KW-0813">Transport</keyword>
<evidence type="ECO:0000256" key="14">
    <source>
        <dbReference type="ARBA" id="ARBA00031222"/>
    </source>
</evidence>
<dbReference type="Proteomes" id="UP000316726">
    <property type="component" value="Chromosome 12"/>
</dbReference>
<keyword evidence="13 16" id="KW-1015">Disulfide bond</keyword>
<dbReference type="PANTHER" id="PTHR15224">
    <property type="entry name" value="NADH DEHYDROGENASE [UBIQUINONE] IRON-SULFUR PROTEIN 5"/>
    <property type="match status" value="1"/>
</dbReference>
<feature type="region of interest" description="Disordered" evidence="17">
    <location>
        <begin position="59"/>
        <end position="83"/>
    </location>
</feature>
<evidence type="ECO:0000256" key="15">
    <source>
        <dbReference type="ARBA" id="ARBA00032739"/>
    </source>
</evidence>
<keyword evidence="10" id="KW-0249">Electron transport</keyword>
<dbReference type="PANTHER" id="PTHR15224:SF1">
    <property type="entry name" value="NADH DEHYDROGENASE [UBIQUINONE] IRON-SULFUR PROTEIN 5"/>
    <property type="match status" value="1"/>
</dbReference>
<dbReference type="GO" id="GO:0032981">
    <property type="term" value="P:mitochondrial respiratory chain complex I assembly"/>
    <property type="evidence" value="ECO:0007669"/>
    <property type="project" value="TreeGrafter"/>
</dbReference>
<evidence type="ECO:0000256" key="1">
    <source>
        <dbReference type="ARBA" id="ARBA00003195"/>
    </source>
</evidence>
<evidence type="ECO:0000313" key="18">
    <source>
        <dbReference type="EMBL" id="QDZ24012.1"/>
    </source>
</evidence>
<evidence type="ECO:0000256" key="7">
    <source>
        <dbReference type="ARBA" id="ARBA00022448"/>
    </source>
</evidence>
<evidence type="ECO:0000256" key="17">
    <source>
        <dbReference type="SAM" id="MobiDB-lite"/>
    </source>
</evidence>
<evidence type="ECO:0000256" key="8">
    <source>
        <dbReference type="ARBA" id="ARBA00022660"/>
    </source>
</evidence>
<evidence type="ECO:0000313" key="19">
    <source>
        <dbReference type="Proteomes" id="UP000316726"/>
    </source>
</evidence>
<organism evidence="18 19">
    <name type="scientific">Chloropicon primus</name>
    <dbReference type="NCBI Taxonomy" id="1764295"/>
    <lineage>
        <taxon>Eukaryota</taxon>
        <taxon>Viridiplantae</taxon>
        <taxon>Chlorophyta</taxon>
        <taxon>Chloropicophyceae</taxon>
        <taxon>Chloropicales</taxon>
        <taxon>Chloropicaceae</taxon>
        <taxon>Chloropicon</taxon>
    </lineage>
</organism>
<keyword evidence="8" id="KW-0679">Respiratory chain</keyword>
<keyword evidence="11" id="KW-0496">Mitochondrion</keyword>
<evidence type="ECO:0000256" key="9">
    <source>
        <dbReference type="ARBA" id="ARBA00022792"/>
    </source>
</evidence>
<comment type="subunit">
    <text evidence="5">Mammalian complex I is composed of 45 different subunits. This is a component of the iron-sulfur (IP) fragment of the enzyme.</text>
</comment>
<evidence type="ECO:0000256" key="6">
    <source>
        <dbReference type="ARBA" id="ARBA00013482"/>
    </source>
</evidence>
<comment type="function">
    <text evidence="1">Accessory subunit of the mitochondrial membrane respiratory chain NADH dehydrogenase (Complex I), that is believed not to be involved in catalysis. Complex I functions in the transfer of electrons from NADH to the respiratory chain. The immediate electron acceptor for the enzyme is believed to be ubiquinone.</text>
</comment>